<dbReference type="AlphaFoldDB" id="E3GGK8"/>
<accession>E3GGK8</accession>
<name>E3GGK8_9FIRM</name>
<gene>
    <name evidence="1" type="ordered locus">ELI_3866</name>
</gene>
<proteinExistence type="predicted"/>
<sequence>MFLVYQKILKYAILFFILSKFIQLKCLILPKNLHFTIIEKISIYMDTVF</sequence>
<keyword evidence="2" id="KW-1185">Reference proteome</keyword>
<evidence type="ECO:0000313" key="1">
    <source>
        <dbReference type="EMBL" id="ADO38813.1"/>
    </source>
</evidence>
<organism evidence="1 2">
    <name type="scientific">Eubacterium callanderi</name>
    <dbReference type="NCBI Taxonomy" id="53442"/>
    <lineage>
        <taxon>Bacteria</taxon>
        <taxon>Bacillati</taxon>
        <taxon>Bacillota</taxon>
        <taxon>Clostridia</taxon>
        <taxon>Eubacteriales</taxon>
        <taxon>Eubacteriaceae</taxon>
        <taxon>Eubacterium</taxon>
    </lineage>
</organism>
<dbReference type="HOGENOM" id="CLU_3135787_0_0_9"/>
<protein>
    <submittedName>
        <fullName evidence="1">Uncharacterized protein</fullName>
    </submittedName>
</protein>
<dbReference type="KEGG" id="elm:ELI_3866"/>
<dbReference type="EMBL" id="CP002273">
    <property type="protein sequence ID" value="ADO38813.1"/>
    <property type="molecule type" value="Genomic_DNA"/>
</dbReference>
<evidence type="ECO:0000313" key="2">
    <source>
        <dbReference type="Proteomes" id="UP000006873"/>
    </source>
</evidence>
<dbReference type="Proteomes" id="UP000006873">
    <property type="component" value="Chromosome"/>
</dbReference>
<reference key="1">
    <citation type="submission" date="2010-09" db="EMBL/GenBank/DDBJ databases">
        <authorList>
            <person name="Roh H."/>
            <person name="Ko H.-J."/>
            <person name="Kim D."/>
            <person name="Choi D.G."/>
            <person name="Park S."/>
            <person name="Kim S."/>
            <person name="Kim K.H."/>
            <person name="Chang I.S."/>
            <person name="Choi I.-G."/>
        </authorList>
    </citation>
    <scope>NUCLEOTIDE SEQUENCE</scope>
    <source>
        <strain>KIST612</strain>
    </source>
</reference>
<reference evidence="1 2" key="2">
    <citation type="journal article" date="2011" name="J. Bacteriol.">
        <title>Complete genome sequence of a carbon monoxide-utilizing acetogen, Eubacterium limosum KIST612.</title>
        <authorList>
            <person name="Roh H."/>
            <person name="Ko H.J."/>
            <person name="Kim D."/>
            <person name="Choi D.G."/>
            <person name="Park S."/>
            <person name="Kim S."/>
            <person name="Chang I.S."/>
            <person name="Choi I.G."/>
        </authorList>
    </citation>
    <scope>NUCLEOTIDE SEQUENCE [LARGE SCALE GENOMIC DNA]</scope>
    <source>
        <strain evidence="1 2">KIST612</strain>
    </source>
</reference>